<feature type="compositionally biased region" description="Basic and acidic residues" evidence="1">
    <location>
        <begin position="25"/>
        <end position="34"/>
    </location>
</feature>
<dbReference type="EMBL" id="BPLR01012905">
    <property type="protein sequence ID" value="GIY57417.1"/>
    <property type="molecule type" value="Genomic_DNA"/>
</dbReference>
<comment type="caution">
    <text evidence="2">The sequence shown here is derived from an EMBL/GenBank/DDBJ whole genome shotgun (WGS) entry which is preliminary data.</text>
</comment>
<sequence length="74" mass="8258">MYASCAVYIKTRNIPFLPSLSPSSKRSESREKCHSPNIFDPPHPKEKGEKGKEKKKGEIKRASKSLADASPEKT</sequence>
<feature type="compositionally biased region" description="Basic and acidic residues" evidence="1">
    <location>
        <begin position="42"/>
        <end position="61"/>
    </location>
</feature>
<evidence type="ECO:0000256" key="1">
    <source>
        <dbReference type="SAM" id="MobiDB-lite"/>
    </source>
</evidence>
<dbReference type="Proteomes" id="UP001054945">
    <property type="component" value="Unassembled WGS sequence"/>
</dbReference>
<organism evidence="2 3">
    <name type="scientific">Caerostris extrusa</name>
    <name type="common">Bark spider</name>
    <name type="synonym">Caerostris bankana</name>
    <dbReference type="NCBI Taxonomy" id="172846"/>
    <lineage>
        <taxon>Eukaryota</taxon>
        <taxon>Metazoa</taxon>
        <taxon>Ecdysozoa</taxon>
        <taxon>Arthropoda</taxon>
        <taxon>Chelicerata</taxon>
        <taxon>Arachnida</taxon>
        <taxon>Araneae</taxon>
        <taxon>Araneomorphae</taxon>
        <taxon>Entelegynae</taxon>
        <taxon>Araneoidea</taxon>
        <taxon>Araneidae</taxon>
        <taxon>Caerostris</taxon>
    </lineage>
</organism>
<evidence type="ECO:0000313" key="2">
    <source>
        <dbReference type="EMBL" id="GIY57417.1"/>
    </source>
</evidence>
<evidence type="ECO:0000313" key="3">
    <source>
        <dbReference type="Proteomes" id="UP001054945"/>
    </source>
</evidence>
<feature type="region of interest" description="Disordered" evidence="1">
    <location>
        <begin position="16"/>
        <end position="74"/>
    </location>
</feature>
<protein>
    <submittedName>
        <fullName evidence="2">Uncharacterized protein</fullName>
    </submittedName>
</protein>
<dbReference type="AlphaFoldDB" id="A0AAV4UI49"/>
<keyword evidence="3" id="KW-1185">Reference proteome</keyword>
<reference evidence="2 3" key="1">
    <citation type="submission" date="2021-06" db="EMBL/GenBank/DDBJ databases">
        <title>Caerostris extrusa draft genome.</title>
        <authorList>
            <person name="Kono N."/>
            <person name="Arakawa K."/>
        </authorList>
    </citation>
    <scope>NUCLEOTIDE SEQUENCE [LARGE SCALE GENOMIC DNA]</scope>
</reference>
<name>A0AAV4UI49_CAEEX</name>
<gene>
    <name evidence="2" type="ORF">CEXT_129261</name>
</gene>
<accession>A0AAV4UI49</accession>
<proteinExistence type="predicted"/>